<proteinExistence type="predicted"/>
<organism evidence="2 3">
    <name type="scientific">Streptomyces sannanensis</name>
    <dbReference type="NCBI Taxonomy" id="285536"/>
    <lineage>
        <taxon>Bacteria</taxon>
        <taxon>Bacillati</taxon>
        <taxon>Actinomycetota</taxon>
        <taxon>Actinomycetes</taxon>
        <taxon>Kitasatosporales</taxon>
        <taxon>Streptomycetaceae</taxon>
        <taxon>Streptomyces</taxon>
    </lineage>
</organism>
<dbReference type="Proteomes" id="UP001499990">
    <property type="component" value="Unassembled WGS sequence"/>
</dbReference>
<evidence type="ECO:0000313" key="2">
    <source>
        <dbReference type="EMBL" id="GAA3371109.1"/>
    </source>
</evidence>
<reference evidence="3" key="1">
    <citation type="journal article" date="2019" name="Int. J. Syst. Evol. Microbiol.">
        <title>The Global Catalogue of Microorganisms (GCM) 10K type strain sequencing project: providing services to taxonomists for standard genome sequencing and annotation.</title>
        <authorList>
            <consortium name="The Broad Institute Genomics Platform"/>
            <consortium name="The Broad Institute Genome Sequencing Center for Infectious Disease"/>
            <person name="Wu L."/>
            <person name="Ma J."/>
        </authorList>
    </citation>
    <scope>NUCLEOTIDE SEQUENCE [LARGE SCALE GENOMIC DNA]</scope>
    <source>
        <strain evidence="3">JCM 9651</strain>
    </source>
</reference>
<keyword evidence="3" id="KW-1185">Reference proteome</keyword>
<dbReference type="InterPro" id="IPR011989">
    <property type="entry name" value="ARM-like"/>
</dbReference>
<accession>A0ABP6S9P7</accession>
<protein>
    <recommendedName>
        <fullName evidence="1">Leucine rich repeat variant domain-containing protein</fullName>
    </recommendedName>
</protein>
<feature type="domain" description="Leucine rich repeat variant" evidence="1">
    <location>
        <begin position="5"/>
        <end position="59"/>
    </location>
</feature>
<dbReference type="Pfam" id="PF25591">
    <property type="entry name" value="LRV_2"/>
    <property type="match status" value="1"/>
</dbReference>
<dbReference type="Gene3D" id="1.25.10.10">
    <property type="entry name" value="Leucine-rich Repeat Variant"/>
    <property type="match status" value="1"/>
</dbReference>
<sequence>MRHVALQDPDLPVTALQQLAAAAESFLRRGVARHPNITDALLEQLLSDPDPEVADDAAANSALRPTRMYRILTTADL</sequence>
<evidence type="ECO:0000259" key="1">
    <source>
        <dbReference type="Pfam" id="PF25591"/>
    </source>
</evidence>
<comment type="caution">
    <text evidence="2">The sequence shown here is derived from an EMBL/GenBank/DDBJ whole genome shotgun (WGS) entry which is preliminary data.</text>
</comment>
<gene>
    <name evidence="2" type="ORF">GCM10020367_20440</name>
</gene>
<dbReference type="EMBL" id="BAAAYL010000001">
    <property type="protein sequence ID" value="GAA3371109.1"/>
    <property type="molecule type" value="Genomic_DNA"/>
</dbReference>
<evidence type="ECO:0000313" key="3">
    <source>
        <dbReference type="Proteomes" id="UP001499990"/>
    </source>
</evidence>
<dbReference type="InterPro" id="IPR057893">
    <property type="entry name" value="LRV_2"/>
</dbReference>
<name>A0ABP6S9P7_9ACTN</name>